<name>A0A1M4W307_9ACTN</name>
<dbReference type="CDD" id="cd07725">
    <property type="entry name" value="TTHA1429-like_MBL-fold"/>
    <property type="match status" value="1"/>
</dbReference>
<protein>
    <submittedName>
        <fullName evidence="2">Glyoxylase, beta-lactamase superfamily II</fullName>
    </submittedName>
</protein>
<reference evidence="3" key="1">
    <citation type="submission" date="2016-11" db="EMBL/GenBank/DDBJ databases">
        <authorList>
            <person name="Varghese N."/>
            <person name="Submissions S."/>
        </authorList>
    </citation>
    <scope>NUCLEOTIDE SEQUENCE [LARGE SCALE GENOMIC DNA]</scope>
    <source>
        <strain evidence="3">DSM 19514</strain>
    </source>
</reference>
<dbReference type="InterPro" id="IPR050662">
    <property type="entry name" value="Sec-metab_biosynth-thioest"/>
</dbReference>
<dbReference type="InterPro" id="IPR001279">
    <property type="entry name" value="Metallo-B-lactamas"/>
</dbReference>
<sequence length="306" mass="34604">MLVYVFETNNGVSILDVGWNTDEAFATLKQGLETLGASIEAIEAIVVTHIHPDHYGLAGRVREVSGAKVALHPMDAKLTRSRYLDPKELLEQMREFLIDAGAPKDSLEELQNASLPALDRRSFVEPDVDLVDGELAPIPGRKLKVIWTPGHSPGHVCLYEERFRRLYSGDHILPHITANISFHPQSGENPLQEYLSSLEKVRSLDVENVEPAHEYPFTNMNGRIKEIEDHHLERLREIRKSLRTNGAQSAWEVAQSLTWSKPFSTYAAFMKRMAVGETISHLIYLHSKQEVVASGRHPTIYSLRQR</sequence>
<dbReference type="InterPro" id="IPR036866">
    <property type="entry name" value="RibonucZ/Hydroxyglut_hydro"/>
</dbReference>
<dbReference type="EMBL" id="FQUL01000021">
    <property type="protein sequence ID" value="SHE75535.1"/>
    <property type="molecule type" value="Genomic_DNA"/>
</dbReference>
<dbReference type="PANTHER" id="PTHR23131:SF4">
    <property type="entry name" value="METALLO-BETA-LACTAMASE SUPERFAMILY POTEIN"/>
    <property type="match status" value="1"/>
</dbReference>
<dbReference type="Pfam" id="PF00753">
    <property type="entry name" value="Lactamase_B"/>
    <property type="match status" value="1"/>
</dbReference>
<dbReference type="Gene3D" id="1.10.10.10">
    <property type="entry name" value="Winged helix-like DNA-binding domain superfamily/Winged helix DNA-binding domain"/>
    <property type="match status" value="1"/>
</dbReference>
<dbReference type="SUPFAM" id="SSF56281">
    <property type="entry name" value="Metallo-hydrolase/oxidoreductase"/>
    <property type="match status" value="1"/>
</dbReference>
<gene>
    <name evidence="2" type="ORF">SAMN02745225_01528</name>
</gene>
<accession>A0A1M4W307</accession>
<dbReference type="PANTHER" id="PTHR23131">
    <property type="entry name" value="ENDORIBONUCLEASE LACTB2"/>
    <property type="match status" value="1"/>
</dbReference>
<dbReference type="RefSeq" id="WP_272867296.1">
    <property type="nucleotide sequence ID" value="NZ_FQUL01000021.1"/>
</dbReference>
<dbReference type="STRING" id="1121881.SAMN02745225_01528"/>
<evidence type="ECO:0000259" key="1">
    <source>
        <dbReference type="SMART" id="SM00849"/>
    </source>
</evidence>
<dbReference type="InterPro" id="IPR036388">
    <property type="entry name" value="WH-like_DNA-bd_sf"/>
</dbReference>
<dbReference type="AlphaFoldDB" id="A0A1M4W307"/>
<dbReference type="Proteomes" id="UP000184295">
    <property type="component" value="Unassembled WGS sequence"/>
</dbReference>
<dbReference type="SMART" id="SM00849">
    <property type="entry name" value="Lactamase_B"/>
    <property type="match status" value="1"/>
</dbReference>
<proteinExistence type="predicted"/>
<keyword evidence="3" id="KW-1185">Reference proteome</keyword>
<organism evidence="2 3">
    <name type="scientific">Ferrithrix thermotolerans DSM 19514</name>
    <dbReference type="NCBI Taxonomy" id="1121881"/>
    <lineage>
        <taxon>Bacteria</taxon>
        <taxon>Bacillati</taxon>
        <taxon>Actinomycetota</taxon>
        <taxon>Acidimicrobiia</taxon>
        <taxon>Acidimicrobiales</taxon>
        <taxon>Acidimicrobiaceae</taxon>
        <taxon>Ferrithrix</taxon>
    </lineage>
</organism>
<dbReference type="Gene3D" id="3.60.15.10">
    <property type="entry name" value="Ribonuclease Z/Hydroxyacylglutathione hydrolase-like"/>
    <property type="match status" value="1"/>
</dbReference>
<evidence type="ECO:0000313" key="3">
    <source>
        <dbReference type="Proteomes" id="UP000184295"/>
    </source>
</evidence>
<evidence type="ECO:0000313" key="2">
    <source>
        <dbReference type="EMBL" id="SHE75535.1"/>
    </source>
</evidence>
<feature type="domain" description="Metallo-beta-lactamase" evidence="1">
    <location>
        <begin position="1"/>
        <end position="213"/>
    </location>
</feature>